<feature type="compositionally biased region" description="Polar residues" evidence="1">
    <location>
        <begin position="100"/>
        <end position="123"/>
    </location>
</feature>
<protein>
    <submittedName>
        <fullName evidence="2">Uncharacterized protein</fullName>
    </submittedName>
</protein>
<dbReference type="Proteomes" id="UP000673691">
    <property type="component" value="Unassembled WGS sequence"/>
</dbReference>
<evidence type="ECO:0000313" key="2">
    <source>
        <dbReference type="EMBL" id="KAG5457087.1"/>
    </source>
</evidence>
<gene>
    <name evidence="2" type="ORF">BJ554DRAFT_2994</name>
</gene>
<keyword evidence="3" id="KW-1185">Reference proteome</keyword>
<dbReference type="EMBL" id="JAEFCI010010658">
    <property type="protein sequence ID" value="KAG5457087.1"/>
    <property type="molecule type" value="Genomic_DNA"/>
</dbReference>
<organism evidence="2 3">
    <name type="scientific">Olpidium bornovanus</name>
    <dbReference type="NCBI Taxonomy" id="278681"/>
    <lineage>
        <taxon>Eukaryota</taxon>
        <taxon>Fungi</taxon>
        <taxon>Fungi incertae sedis</taxon>
        <taxon>Olpidiomycota</taxon>
        <taxon>Olpidiomycotina</taxon>
        <taxon>Olpidiomycetes</taxon>
        <taxon>Olpidiales</taxon>
        <taxon>Olpidiaceae</taxon>
        <taxon>Olpidium</taxon>
    </lineage>
</organism>
<reference evidence="2 3" key="1">
    <citation type="journal article" name="Sci. Rep.">
        <title>Genome-scale phylogenetic analyses confirm Olpidium as the closest living zoosporic fungus to the non-flagellated, terrestrial fungi.</title>
        <authorList>
            <person name="Chang Y."/>
            <person name="Rochon D."/>
            <person name="Sekimoto S."/>
            <person name="Wang Y."/>
            <person name="Chovatia M."/>
            <person name="Sandor L."/>
            <person name="Salamov A."/>
            <person name="Grigoriev I.V."/>
            <person name="Stajich J.E."/>
            <person name="Spatafora J.W."/>
        </authorList>
    </citation>
    <scope>NUCLEOTIDE SEQUENCE [LARGE SCALE GENOMIC DNA]</scope>
    <source>
        <strain evidence="2">S191</strain>
    </source>
</reference>
<feature type="region of interest" description="Disordered" evidence="1">
    <location>
        <begin position="98"/>
        <end position="157"/>
    </location>
</feature>
<feature type="region of interest" description="Disordered" evidence="1">
    <location>
        <begin position="308"/>
        <end position="343"/>
    </location>
</feature>
<dbReference type="AlphaFoldDB" id="A0A8H8DGJ0"/>
<feature type="region of interest" description="Disordered" evidence="1">
    <location>
        <begin position="169"/>
        <end position="260"/>
    </location>
</feature>
<feature type="non-terminal residue" evidence="2">
    <location>
        <position position="359"/>
    </location>
</feature>
<evidence type="ECO:0000313" key="3">
    <source>
        <dbReference type="Proteomes" id="UP000673691"/>
    </source>
</evidence>
<evidence type="ECO:0000256" key="1">
    <source>
        <dbReference type="SAM" id="MobiDB-lite"/>
    </source>
</evidence>
<feature type="compositionally biased region" description="Low complexity" evidence="1">
    <location>
        <begin position="236"/>
        <end position="248"/>
    </location>
</feature>
<feature type="region of interest" description="Disordered" evidence="1">
    <location>
        <begin position="55"/>
        <end position="84"/>
    </location>
</feature>
<feature type="compositionally biased region" description="Basic residues" evidence="1">
    <location>
        <begin position="63"/>
        <end position="80"/>
    </location>
</feature>
<feature type="compositionally biased region" description="Low complexity" evidence="1">
    <location>
        <begin position="308"/>
        <end position="317"/>
    </location>
</feature>
<comment type="caution">
    <text evidence="2">The sequence shown here is derived from an EMBL/GenBank/DDBJ whole genome shotgun (WGS) entry which is preliminary data.</text>
</comment>
<proteinExistence type="predicted"/>
<name>A0A8H8DGJ0_9FUNG</name>
<accession>A0A8H8DGJ0</accession>
<sequence>MGRLAAGGGAQAKAAVKCRILYPQDGRPWLVFSFSFGAAGFRLCRARTCQPGETERIPELKLRRGQIQKKKKKKKNKPPPRKTVSAAREIDNIIAELSRHVNSPAPTSAQTGLPTASTPTGNTPFPMRTPLPPPARSATRAHVMVAPSTPKPEPRAKLDFSNLSDLVADLVGDSGDSPVKETGTSTSALSPPLPPSSPTQRPLSYQAQRGEPDGVWPPRSDWRMAGATERMRDAKSGPPSAPLSAPAGGTAGSDRPAADALDQLLIEQEQLTRRRATFGARHLAAGVSDGPRASASRHPVADFGGVAASRPAAAAYPEDPHHPRPPSLPPARDQTPLGPAPRFNDICPQCGLPAVGTSF</sequence>